<name>A0ABP8E2S8_9MICO</name>
<feature type="domain" description="EamA" evidence="9">
    <location>
        <begin position="11"/>
        <end position="147"/>
    </location>
</feature>
<accession>A0ABP8E2S8</accession>
<evidence type="ECO:0000256" key="1">
    <source>
        <dbReference type="ARBA" id="ARBA00004651"/>
    </source>
</evidence>
<evidence type="ECO:0000256" key="3">
    <source>
        <dbReference type="ARBA" id="ARBA00022448"/>
    </source>
</evidence>
<dbReference type="Pfam" id="PF00892">
    <property type="entry name" value="EamA"/>
    <property type="match status" value="2"/>
</dbReference>
<keyword evidence="7 8" id="KW-0472">Membrane</keyword>
<evidence type="ECO:0000256" key="4">
    <source>
        <dbReference type="ARBA" id="ARBA00022475"/>
    </source>
</evidence>
<feature type="transmembrane region" description="Helical" evidence="8">
    <location>
        <begin position="130"/>
        <end position="148"/>
    </location>
</feature>
<feature type="transmembrane region" description="Helical" evidence="8">
    <location>
        <begin position="102"/>
        <end position="123"/>
    </location>
</feature>
<feature type="domain" description="EamA" evidence="9">
    <location>
        <begin position="158"/>
        <end position="290"/>
    </location>
</feature>
<feature type="transmembrane region" description="Helical" evidence="8">
    <location>
        <begin position="154"/>
        <end position="170"/>
    </location>
</feature>
<dbReference type="NCBIfam" id="TIGR00688">
    <property type="entry name" value="rarD"/>
    <property type="match status" value="1"/>
</dbReference>
<dbReference type="SUPFAM" id="SSF103481">
    <property type="entry name" value="Multidrug resistance efflux transporter EmrE"/>
    <property type="match status" value="2"/>
</dbReference>
<dbReference type="PANTHER" id="PTHR22911">
    <property type="entry name" value="ACYL-MALONYL CONDENSING ENZYME-RELATED"/>
    <property type="match status" value="1"/>
</dbReference>
<keyword evidence="5 8" id="KW-0812">Transmembrane</keyword>
<evidence type="ECO:0000256" key="5">
    <source>
        <dbReference type="ARBA" id="ARBA00022692"/>
    </source>
</evidence>
<feature type="transmembrane region" description="Helical" evidence="8">
    <location>
        <begin position="12"/>
        <end position="32"/>
    </location>
</feature>
<dbReference type="Gene3D" id="1.10.3730.20">
    <property type="match status" value="1"/>
</dbReference>
<comment type="similarity">
    <text evidence="2">Belongs to the EamA transporter family.</text>
</comment>
<dbReference type="InterPro" id="IPR037185">
    <property type="entry name" value="EmrE-like"/>
</dbReference>
<keyword evidence="4" id="KW-1003">Cell membrane</keyword>
<comment type="subcellular location">
    <subcellularLocation>
        <location evidence="1">Cell membrane</location>
        <topology evidence="1">Multi-pass membrane protein</topology>
    </subcellularLocation>
</comment>
<comment type="caution">
    <text evidence="10">The sequence shown here is derived from an EMBL/GenBank/DDBJ whole genome shotgun (WGS) entry which is preliminary data.</text>
</comment>
<evidence type="ECO:0000313" key="11">
    <source>
        <dbReference type="Proteomes" id="UP001501594"/>
    </source>
</evidence>
<gene>
    <name evidence="10" type="primary">rarD</name>
    <name evidence="10" type="ORF">GCM10022256_20680</name>
</gene>
<dbReference type="InterPro" id="IPR000620">
    <property type="entry name" value="EamA_dom"/>
</dbReference>
<evidence type="ECO:0000256" key="2">
    <source>
        <dbReference type="ARBA" id="ARBA00007362"/>
    </source>
</evidence>
<feature type="transmembrane region" description="Helical" evidence="8">
    <location>
        <begin position="182"/>
        <end position="204"/>
    </location>
</feature>
<evidence type="ECO:0000256" key="7">
    <source>
        <dbReference type="ARBA" id="ARBA00023136"/>
    </source>
</evidence>
<evidence type="ECO:0000313" key="10">
    <source>
        <dbReference type="EMBL" id="GAA4266456.1"/>
    </source>
</evidence>
<feature type="transmembrane region" description="Helical" evidence="8">
    <location>
        <begin position="274"/>
        <end position="295"/>
    </location>
</feature>
<evidence type="ECO:0000256" key="6">
    <source>
        <dbReference type="ARBA" id="ARBA00022989"/>
    </source>
</evidence>
<organism evidence="10 11">
    <name type="scientific">Frondihabitans peucedani</name>
    <dbReference type="NCBI Taxonomy" id="598626"/>
    <lineage>
        <taxon>Bacteria</taxon>
        <taxon>Bacillati</taxon>
        <taxon>Actinomycetota</taxon>
        <taxon>Actinomycetes</taxon>
        <taxon>Micrococcales</taxon>
        <taxon>Microbacteriaceae</taxon>
        <taxon>Frondihabitans</taxon>
    </lineage>
</organism>
<feature type="transmembrane region" description="Helical" evidence="8">
    <location>
        <begin position="75"/>
        <end position="96"/>
    </location>
</feature>
<feature type="transmembrane region" description="Helical" evidence="8">
    <location>
        <begin position="250"/>
        <end position="268"/>
    </location>
</feature>
<proteinExistence type="inferred from homology"/>
<sequence length="318" mass="33530">MSNEDQGRARAGLLFAVGAYGLWGFLPVYFLLLQPAGAVEIVSWRILWSLVFCAILLAATRSFRRFAALLRDRRVVATMALAGATIVVNWTTFIFATLSGHLVEAALGYFINPVVTVLLGVVVLRERLRVRQWVAVGISVAAIVVIAVGYGQMPWISLILAFSFGTYGLIKKRVGGRVDAVGGLTLETLAMAPFAAIALVVVGAQGGGLAFGSSGLPQAAAIVGTGVITAVPLLFFAAAASRLPLSTLGLTQYLAPILQLVVGTALLHEPMTTSRWLGFALIWVALAVLSADALLENRAQRGLAQSAASSRIANETAR</sequence>
<evidence type="ECO:0000259" key="9">
    <source>
        <dbReference type="Pfam" id="PF00892"/>
    </source>
</evidence>
<keyword evidence="6 8" id="KW-1133">Transmembrane helix</keyword>
<dbReference type="EMBL" id="BAABAU010000001">
    <property type="protein sequence ID" value="GAA4266456.1"/>
    <property type="molecule type" value="Genomic_DNA"/>
</dbReference>
<feature type="transmembrane region" description="Helical" evidence="8">
    <location>
        <begin position="216"/>
        <end position="238"/>
    </location>
</feature>
<keyword evidence="11" id="KW-1185">Reference proteome</keyword>
<keyword evidence="3" id="KW-0813">Transport</keyword>
<dbReference type="InterPro" id="IPR004626">
    <property type="entry name" value="RarD"/>
</dbReference>
<feature type="transmembrane region" description="Helical" evidence="8">
    <location>
        <begin position="44"/>
        <end position="63"/>
    </location>
</feature>
<dbReference type="Proteomes" id="UP001501594">
    <property type="component" value="Unassembled WGS sequence"/>
</dbReference>
<protein>
    <submittedName>
        <fullName evidence="10">EamA family transporter RarD</fullName>
    </submittedName>
</protein>
<dbReference type="PANTHER" id="PTHR22911:SF137">
    <property type="entry name" value="SOLUTE CARRIER FAMILY 35 MEMBER G2-RELATED"/>
    <property type="match status" value="1"/>
</dbReference>
<dbReference type="RefSeq" id="WP_344795687.1">
    <property type="nucleotide sequence ID" value="NZ_BAABAU010000001.1"/>
</dbReference>
<reference evidence="11" key="1">
    <citation type="journal article" date="2019" name="Int. J. Syst. Evol. Microbiol.">
        <title>The Global Catalogue of Microorganisms (GCM) 10K type strain sequencing project: providing services to taxonomists for standard genome sequencing and annotation.</title>
        <authorList>
            <consortium name="The Broad Institute Genomics Platform"/>
            <consortium name="The Broad Institute Genome Sequencing Center for Infectious Disease"/>
            <person name="Wu L."/>
            <person name="Ma J."/>
        </authorList>
    </citation>
    <scope>NUCLEOTIDE SEQUENCE [LARGE SCALE GENOMIC DNA]</scope>
    <source>
        <strain evidence="11">JCM 17442</strain>
    </source>
</reference>
<evidence type="ECO:0000256" key="8">
    <source>
        <dbReference type="SAM" id="Phobius"/>
    </source>
</evidence>